<keyword evidence="5" id="KW-0678">Repressor</keyword>
<dbReference type="CDD" id="cd07153">
    <property type="entry name" value="Fur_like"/>
    <property type="match status" value="1"/>
</dbReference>
<dbReference type="Gene3D" id="3.30.1490.190">
    <property type="match status" value="1"/>
</dbReference>
<dbReference type="GO" id="GO:0045892">
    <property type="term" value="P:negative regulation of DNA-templated transcription"/>
    <property type="evidence" value="ECO:0007669"/>
    <property type="project" value="TreeGrafter"/>
</dbReference>
<protein>
    <recommendedName>
        <fullName evidence="12">Ferric uptake regulation protein</fullName>
    </recommendedName>
</protein>
<comment type="subcellular location">
    <subcellularLocation>
        <location evidence="1">Cytoplasm</location>
    </subcellularLocation>
</comment>
<proteinExistence type="inferred from homology"/>
<organism evidence="11">
    <name type="scientific">marine sediment metagenome</name>
    <dbReference type="NCBI Taxonomy" id="412755"/>
    <lineage>
        <taxon>unclassified sequences</taxon>
        <taxon>metagenomes</taxon>
        <taxon>ecological metagenomes</taxon>
    </lineage>
</organism>
<evidence type="ECO:0000256" key="9">
    <source>
        <dbReference type="ARBA" id="ARBA00023125"/>
    </source>
</evidence>
<dbReference type="GO" id="GO:0005829">
    <property type="term" value="C:cytosol"/>
    <property type="evidence" value="ECO:0007669"/>
    <property type="project" value="TreeGrafter"/>
</dbReference>
<comment type="similarity">
    <text evidence="2">Belongs to the Fur family.</text>
</comment>
<keyword evidence="8" id="KW-0805">Transcription regulation</keyword>
<keyword evidence="9" id="KW-0238">DNA-binding</keyword>
<name>A0A0F9DDR5_9ZZZZ</name>
<keyword evidence="6" id="KW-0479">Metal-binding</keyword>
<dbReference type="EMBL" id="LAZR01032111">
    <property type="protein sequence ID" value="KKL51836.1"/>
    <property type="molecule type" value="Genomic_DNA"/>
</dbReference>
<evidence type="ECO:0000256" key="5">
    <source>
        <dbReference type="ARBA" id="ARBA00022491"/>
    </source>
</evidence>
<evidence type="ECO:0000256" key="4">
    <source>
        <dbReference type="ARBA" id="ARBA00022490"/>
    </source>
</evidence>
<evidence type="ECO:0000313" key="11">
    <source>
        <dbReference type="EMBL" id="KKL51836.1"/>
    </source>
</evidence>
<dbReference type="InterPro" id="IPR036390">
    <property type="entry name" value="WH_DNA-bd_sf"/>
</dbReference>
<gene>
    <name evidence="11" type="ORF">LCGC14_2291530</name>
</gene>
<dbReference type="GO" id="GO:0008270">
    <property type="term" value="F:zinc ion binding"/>
    <property type="evidence" value="ECO:0007669"/>
    <property type="project" value="TreeGrafter"/>
</dbReference>
<dbReference type="InterPro" id="IPR043135">
    <property type="entry name" value="Fur_C"/>
</dbReference>
<comment type="subunit">
    <text evidence="3">Homodimer.</text>
</comment>
<evidence type="ECO:0000256" key="2">
    <source>
        <dbReference type="ARBA" id="ARBA00007957"/>
    </source>
</evidence>
<evidence type="ECO:0008006" key="12">
    <source>
        <dbReference type="Google" id="ProtNLM"/>
    </source>
</evidence>
<dbReference type="InterPro" id="IPR002481">
    <property type="entry name" value="FUR"/>
</dbReference>
<dbReference type="AlphaFoldDB" id="A0A0F9DDR5"/>
<dbReference type="Gene3D" id="1.10.10.10">
    <property type="entry name" value="Winged helix-like DNA-binding domain superfamily/Winged helix DNA-binding domain"/>
    <property type="match status" value="1"/>
</dbReference>
<keyword evidence="10" id="KW-0804">Transcription</keyword>
<keyword evidence="4" id="KW-0963">Cytoplasm</keyword>
<dbReference type="InterPro" id="IPR036388">
    <property type="entry name" value="WH-like_DNA-bd_sf"/>
</dbReference>
<sequence length="144" mass="16717">MADKQKKAFIEYLEAQDLRLTKEREEVLEEVARTSRHFDPEELHYTLRKKGSKVSRASIYRTIPLLVNAGVIEKVENTDKHAHYELTLGRLHHDHMLCTSCGKVIEFYSHELERLQERLCEAEGFTGHAHTLEIKGLCRKCLTA</sequence>
<reference evidence="11" key="1">
    <citation type="journal article" date="2015" name="Nature">
        <title>Complex archaea that bridge the gap between prokaryotes and eukaryotes.</title>
        <authorList>
            <person name="Spang A."/>
            <person name="Saw J.H."/>
            <person name="Jorgensen S.L."/>
            <person name="Zaremba-Niedzwiedzka K."/>
            <person name="Martijn J."/>
            <person name="Lind A.E."/>
            <person name="van Eijk R."/>
            <person name="Schleper C."/>
            <person name="Guy L."/>
            <person name="Ettema T.J."/>
        </authorList>
    </citation>
    <scope>NUCLEOTIDE SEQUENCE</scope>
</reference>
<dbReference type="GO" id="GO:1900376">
    <property type="term" value="P:regulation of secondary metabolite biosynthetic process"/>
    <property type="evidence" value="ECO:0007669"/>
    <property type="project" value="TreeGrafter"/>
</dbReference>
<evidence type="ECO:0000256" key="1">
    <source>
        <dbReference type="ARBA" id="ARBA00004496"/>
    </source>
</evidence>
<dbReference type="Pfam" id="PF01475">
    <property type="entry name" value="FUR"/>
    <property type="match status" value="1"/>
</dbReference>
<evidence type="ECO:0000256" key="8">
    <source>
        <dbReference type="ARBA" id="ARBA00023015"/>
    </source>
</evidence>
<evidence type="ECO:0000256" key="3">
    <source>
        <dbReference type="ARBA" id="ARBA00011738"/>
    </source>
</evidence>
<dbReference type="GO" id="GO:0000976">
    <property type="term" value="F:transcription cis-regulatory region binding"/>
    <property type="evidence" value="ECO:0007669"/>
    <property type="project" value="TreeGrafter"/>
</dbReference>
<evidence type="ECO:0000256" key="7">
    <source>
        <dbReference type="ARBA" id="ARBA00022833"/>
    </source>
</evidence>
<keyword evidence="7" id="KW-0862">Zinc</keyword>
<evidence type="ECO:0000256" key="10">
    <source>
        <dbReference type="ARBA" id="ARBA00023163"/>
    </source>
</evidence>
<dbReference type="PANTHER" id="PTHR33202">
    <property type="entry name" value="ZINC UPTAKE REGULATION PROTEIN"/>
    <property type="match status" value="1"/>
</dbReference>
<dbReference type="SUPFAM" id="SSF46785">
    <property type="entry name" value="Winged helix' DNA-binding domain"/>
    <property type="match status" value="1"/>
</dbReference>
<dbReference type="GO" id="GO:0003700">
    <property type="term" value="F:DNA-binding transcription factor activity"/>
    <property type="evidence" value="ECO:0007669"/>
    <property type="project" value="InterPro"/>
</dbReference>
<accession>A0A0F9DDR5</accession>
<comment type="caution">
    <text evidence="11">The sequence shown here is derived from an EMBL/GenBank/DDBJ whole genome shotgun (WGS) entry which is preliminary data.</text>
</comment>
<evidence type="ECO:0000256" key="6">
    <source>
        <dbReference type="ARBA" id="ARBA00022723"/>
    </source>
</evidence>
<dbReference type="PANTHER" id="PTHR33202:SF2">
    <property type="entry name" value="FERRIC UPTAKE REGULATION PROTEIN"/>
    <property type="match status" value="1"/>
</dbReference>